<dbReference type="InterPro" id="IPR023170">
    <property type="entry name" value="HhH_base_excis_C"/>
</dbReference>
<comment type="cofactor">
    <cofactor evidence="2">
        <name>Zn(2+)</name>
        <dbReference type="ChEBI" id="CHEBI:29105"/>
    </cofactor>
</comment>
<dbReference type="Pfam" id="PF06029">
    <property type="entry name" value="AlkA_N"/>
    <property type="match status" value="1"/>
</dbReference>
<dbReference type="OrthoDB" id="9811249at2"/>
<evidence type="ECO:0000256" key="1">
    <source>
        <dbReference type="ARBA" id="ARBA00000086"/>
    </source>
</evidence>
<evidence type="ECO:0000313" key="15">
    <source>
        <dbReference type="EMBL" id="PWF26514.1"/>
    </source>
</evidence>
<dbReference type="SUPFAM" id="SSF57884">
    <property type="entry name" value="Ada DNA repair protein, N-terminal domain (N-Ada 10)"/>
    <property type="match status" value="1"/>
</dbReference>
<dbReference type="InterPro" id="IPR004026">
    <property type="entry name" value="Ada_DNA_repair_Zn-bd"/>
</dbReference>
<dbReference type="SMART" id="SM00478">
    <property type="entry name" value="ENDO3c"/>
    <property type="match status" value="1"/>
</dbReference>
<dbReference type="PANTHER" id="PTHR43003">
    <property type="entry name" value="DNA-3-METHYLADENINE GLYCOSYLASE"/>
    <property type="match status" value="1"/>
</dbReference>
<dbReference type="SMART" id="SM01009">
    <property type="entry name" value="AlkA_N"/>
    <property type="match status" value="1"/>
</dbReference>
<dbReference type="GO" id="GO:0043565">
    <property type="term" value="F:sequence-specific DNA binding"/>
    <property type="evidence" value="ECO:0007669"/>
    <property type="project" value="InterPro"/>
</dbReference>
<evidence type="ECO:0000256" key="3">
    <source>
        <dbReference type="ARBA" id="ARBA00012000"/>
    </source>
</evidence>
<dbReference type="Gene3D" id="3.40.10.10">
    <property type="entry name" value="DNA Methylphosphotriester Repair Domain"/>
    <property type="match status" value="1"/>
</dbReference>
<dbReference type="Gene3D" id="3.30.310.20">
    <property type="entry name" value="DNA-3-methyladenine glycosylase AlkA, N-terminal domain"/>
    <property type="match status" value="1"/>
</dbReference>
<dbReference type="GO" id="GO:0006307">
    <property type="term" value="P:DNA alkylation repair"/>
    <property type="evidence" value="ECO:0007669"/>
    <property type="project" value="TreeGrafter"/>
</dbReference>
<gene>
    <name evidence="15" type="ORF">DD236_06590</name>
</gene>
<keyword evidence="6" id="KW-0479">Metal-binding</keyword>
<dbReference type="SUPFAM" id="SSF48150">
    <property type="entry name" value="DNA-glycosylase"/>
    <property type="match status" value="1"/>
</dbReference>
<dbReference type="Pfam" id="PF02805">
    <property type="entry name" value="Ada_Zn_binding"/>
    <property type="match status" value="1"/>
</dbReference>
<keyword evidence="7" id="KW-0227">DNA damage</keyword>
<evidence type="ECO:0000256" key="2">
    <source>
        <dbReference type="ARBA" id="ARBA00001947"/>
    </source>
</evidence>
<dbReference type="GO" id="GO:0043916">
    <property type="term" value="F:DNA-7-methylguanine glycosylase activity"/>
    <property type="evidence" value="ECO:0007669"/>
    <property type="project" value="TreeGrafter"/>
</dbReference>
<dbReference type="GO" id="GO:0032993">
    <property type="term" value="C:protein-DNA complex"/>
    <property type="evidence" value="ECO:0007669"/>
    <property type="project" value="TreeGrafter"/>
</dbReference>
<dbReference type="RefSeq" id="WP_109093587.1">
    <property type="nucleotide sequence ID" value="NZ_QETB01000003.1"/>
</dbReference>
<evidence type="ECO:0000256" key="8">
    <source>
        <dbReference type="ARBA" id="ARBA00022833"/>
    </source>
</evidence>
<dbReference type="EC" id="3.2.2.21" evidence="3"/>
<accession>A0A2V1K5D6</accession>
<name>A0A2V1K5D6_9ACTO</name>
<keyword evidence="9" id="KW-0805">Transcription regulation</keyword>
<comment type="caution">
    <text evidence="15">The sequence shown here is derived from an EMBL/GenBank/DDBJ whole genome shotgun (WGS) entry which is preliminary data.</text>
</comment>
<protein>
    <recommendedName>
        <fullName evidence="3">DNA-3-methyladenine glycosylase II</fullName>
        <ecNumber evidence="3">3.2.2.21</ecNumber>
    </recommendedName>
</protein>
<dbReference type="PROSITE" id="PS00041">
    <property type="entry name" value="HTH_ARAC_FAMILY_1"/>
    <property type="match status" value="1"/>
</dbReference>
<dbReference type="GO" id="GO:0032131">
    <property type="term" value="F:alkylated DNA binding"/>
    <property type="evidence" value="ECO:0007669"/>
    <property type="project" value="TreeGrafter"/>
</dbReference>
<keyword evidence="12" id="KW-0804">Transcription</keyword>
<keyword evidence="8" id="KW-0862">Zinc</keyword>
<dbReference type="InterPro" id="IPR051912">
    <property type="entry name" value="Alkylbase_DNA_Glycosylase/TA"/>
</dbReference>
<dbReference type="GO" id="GO:0032259">
    <property type="term" value="P:methylation"/>
    <property type="evidence" value="ECO:0007669"/>
    <property type="project" value="UniProtKB-KW"/>
</dbReference>
<keyword evidence="4" id="KW-0489">Methyltransferase</keyword>
<keyword evidence="11" id="KW-0010">Activator</keyword>
<keyword evidence="16" id="KW-1185">Reference proteome</keyword>
<evidence type="ECO:0000256" key="4">
    <source>
        <dbReference type="ARBA" id="ARBA00022603"/>
    </source>
</evidence>
<dbReference type="PANTHER" id="PTHR43003:SF13">
    <property type="entry name" value="DNA-3-METHYLADENINE GLYCOSYLASE 2"/>
    <property type="match status" value="1"/>
</dbReference>
<dbReference type="AlphaFoldDB" id="A0A2V1K5D6"/>
<dbReference type="Gene3D" id="1.10.1670.10">
    <property type="entry name" value="Helix-hairpin-Helix base-excision DNA repair enzymes (C-terminal)"/>
    <property type="match status" value="1"/>
</dbReference>
<evidence type="ECO:0000256" key="13">
    <source>
        <dbReference type="ARBA" id="ARBA00023204"/>
    </source>
</evidence>
<dbReference type="InterPro" id="IPR018062">
    <property type="entry name" value="HTH_AraC-typ_CS"/>
</dbReference>
<evidence type="ECO:0000256" key="12">
    <source>
        <dbReference type="ARBA" id="ARBA00023163"/>
    </source>
</evidence>
<evidence type="ECO:0000256" key="10">
    <source>
        <dbReference type="ARBA" id="ARBA00023125"/>
    </source>
</evidence>
<dbReference type="GO" id="GO:0003700">
    <property type="term" value="F:DNA-binding transcription factor activity"/>
    <property type="evidence" value="ECO:0007669"/>
    <property type="project" value="InterPro"/>
</dbReference>
<dbReference type="InterPro" id="IPR003265">
    <property type="entry name" value="HhH-GPD_domain"/>
</dbReference>
<dbReference type="GO" id="GO:0006285">
    <property type="term" value="P:base-excision repair, AP site formation"/>
    <property type="evidence" value="ECO:0007669"/>
    <property type="project" value="TreeGrafter"/>
</dbReference>
<dbReference type="InterPro" id="IPR018060">
    <property type="entry name" value="HTH_AraC"/>
</dbReference>
<dbReference type="Pfam" id="PF12833">
    <property type="entry name" value="HTH_18"/>
    <property type="match status" value="1"/>
</dbReference>
<dbReference type="GO" id="GO:0008725">
    <property type="term" value="F:DNA-3-methyladenine glycosylase activity"/>
    <property type="evidence" value="ECO:0007669"/>
    <property type="project" value="TreeGrafter"/>
</dbReference>
<evidence type="ECO:0000256" key="11">
    <source>
        <dbReference type="ARBA" id="ARBA00023159"/>
    </source>
</evidence>
<dbReference type="SUPFAM" id="SSF46689">
    <property type="entry name" value="Homeodomain-like"/>
    <property type="match status" value="2"/>
</dbReference>
<dbReference type="InterPro" id="IPR011257">
    <property type="entry name" value="DNA_glycosylase"/>
</dbReference>
<dbReference type="Gene3D" id="1.10.340.30">
    <property type="entry name" value="Hypothetical protein, domain 2"/>
    <property type="match status" value="1"/>
</dbReference>
<dbReference type="CDD" id="cd00056">
    <property type="entry name" value="ENDO3c"/>
    <property type="match status" value="1"/>
</dbReference>
<dbReference type="Proteomes" id="UP000245283">
    <property type="component" value="Unassembled WGS sequence"/>
</dbReference>
<feature type="domain" description="HTH araC/xylS-type" evidence="14">
    <location>
        <begin position="87"/>
        <end position="185"/>
    </location>
</feature>
<evidence type="ECO:0000256" key="9">
    <source>
        <dbReference type="ARBA" id="ARBA00023015"/>
    </source>
</evidence>
<dbReference type="GO" id="GO:0008270">
    <property type="term" value="F:zinc ion binding"/>
    <property type="evidence" value="ECO:0007669"/>
    <property type="project" value="InterPro"/>
</dbReference>
<organism evidence="15 16">
    <name type="scientific">Ancrocorticia populi</name>
    <dbReference type="NCBI Taxonomy" id="2175228"/>
    <lineage>
        <taxon>Bacteria</taxon>
        <taxon>Bacillati</taxon>
        <taxon>Actinomycetota</taxon>
        <taxon>Actinomycetes</taxon>
        <taxon>Actinomycetales</taxon>
        <taxon>Actinomycetaceae</taxon>
        <taxon>Ancrocorticia</taxon>
    </lineage>
</organism>
<keyword evidence="10" id="KW-0238">DNA-binding</keyword>
<dbReference type="InterPro" id="IPR037046">
    <property type="entry name" value="AlkA_N_sf"/>
</dbReference>
<keyword evidence="13" id="KW-0234">DNA repair</keyword>
<dbReference type="GO" id="GO:0005737">
    <property type="term" value="C:cytoplasm"/>
    <property type="evidence" value="ECO:0007669"/>
    <property type="project" value="TreeGrafter"/>
</dbReference>
<evidence type="ECO:0000259" key="14">
    <source>
        <dbReference type="PROSITE" id="PS01124"/>
    </source>
</evidence>
<proteinExistence type="predicted"/>
<dbReference type="PROSITE" id="PS01124">
    <property type="entry name" value="HTH_ARAC_FAMILY_2"/>
    <property type="match status" value="1"/>
</dbReference>
<evidence type="ECO:0000256" key="5">
    <source>
        <dbReference type="ARBA" id="ARBA00022679"/>
    </source>
</evidence>
<comment type="catalytic activity">
    <reaction evidence="1">
        <text>Hydrolysis of alkylated DNA, releasing 3-methyladenine, 3-methylguanine, 7-methylguanine and 7-methyladenine.</text>
        <dbReference type="EC" id="3.2.2.21"/>
    </reaction>
</comment>
<dbReference type="Gene3D" id="1.10.10.60">
    <property type="entry name" value="Homeodomain-like"/>
    <property type="match status" value="1"/>
</dbReference>
<dbReference type="SMART" id="SM00342">
    <property type="entry name" value="HTH_ARAC"/>
    <property type="match status" value="1"/>
</dbReference>
<evidence type="ECO:0000313" key="16">
    <source>
        <dbReference type="Proteomes" id="UP000245283"/>
    </source>
</evidence>
<dbReference type="InterPro" id="IPR010316">
    <property type="entry name" value="AlkA_N"/>
</dbReference>
<evidence type="ECO:0000256" key="6">
    <source>
        <dbReference type="ARBA" id="ARBA00022723"/>
    </source>
</evidence>
<evidence type="ECO:0000256" key="7">
    <source>
        <dbReference type="ARBA" id="ARBA00022763"/>
    </source>
</evidence>
<dbReference type="EMBL" id="QETB01000003">
    <property type="protein sequence ID" value="PWF26514.1"/>
    <property type="molecule type" value="Genomic_DNA"/>
</dbReference>
<dbReference type="InterPro" id="IPR035451">
    <property type="entry name" value="Ada-like_dom_sf"/>
</dbReference>
<dbReference type="SUPFAM" id="SSF55945">
    <property type="entry name" value="TATA-box binding protein-like"/>
    <property type="match status" value="1"/>
</dbReference>
<dbReference type="InterPro" id="IPR009057">
    <property type="entry name" value="Homeodomain-like_sf"/>
</dbReference>
<dbReference type="GO" id="GO:0008168">
    <property type="term" value="F:methyltransferase activity"/>
    <property type="evidence" value="ECO:0007669"/>
    <property type="project" value="UniProtKB-KW"/>
</dbReference>
<sequence length="511" mass="55770">MTVSESGLYAAFAANDARFDGRFFVGISSTGIYCRPVCRARRAKAANCSFFASAAEAERAGYRPCLLCRPELAPGESAVEASGKLARRAARLLRENCGKIEGLEEVARRLGCSDRHLRRVFAEEFHVAPVQYLQTCRLLLAKGLLTDTDLPVVDVAMAAGFGSLRRFNTVFQDRYRLSPTALRKRLPERAAGSGITVRLGYRPPYRWEEMLDFLSVRAIAGVEVVRDGEYLRTVRIARDKSAGAGAVRGVLGSATAPSFGVPSSVATGWVKVGHLPSHNALQVTISESLLPVLPQVLGRIRQLFDLACDPDAVYETLKQMNDLRPGLAVLGTRVPGCFDVFEMAVRAVLGQQVTVKAAGRLAGRIVREFGTPVDTEIEGLTHLFPSAGDIAVMAESIQDSFGVLGVTSARSRTIGELARLLVEGAINFDVPARPEDEIARLEEIRGIGPWTAQYIAMRAMEWPDSFLETDAGVKKALPGYTSKELVELAEAWHPWRSYATVNLWNSLSRLS</sequence>
<reference evidence="16" key="1">
    <citation type="submission" date="2018-05" db="EMBL/GenBank/DDBJ databases">
        <authorList>
            <person name="Li Y."/>
        </authorList>
    </citation>
    <scope>NUCLEOTIDE SEQUENCE [LARGE SCALE GENOMIC DNA]</scope>
    <source>
        <strain evidence="16">sk1b4</strain>
    </source>
</reference>
<keyword evidence="5" id="KW-0808">Transferase</keyword>